<keyword evidence="3" id="KW-1185">Reference proteome</keyword>
<dbReference type="AlphaFoldDB" id="A0A4Z2DPU7"/>
<gene>
    <name evidence="2" type="ORF">EWB00_010229</name>
</gene>
<name>A0A4Z2DPU7_SCHJA</name>
<comment type="caution">
    <text evidence="2">The sequence shown here is derived from an EMBL/GenBank/DDBJ whole genome shotgun (WGS) entry which is preliminary data.</text>
</comment>
<reference evidence="2 3" key="1">
    <citation type="submission" date="2019-03" db="EMBL/GenBank/DDBJ databases">
        <title>An improved genome assembly of the fluke Schistosoma japonicum.</title>
        <authorList>
            <person name="Hu W."/>
            <person name="Luo F."/>
            <person name="Yin M."/>
            <person name="Mo X."/>
            <person name="Sun C."/>
            <person name="Wu Q."/>
            <person name="Zhu B."/>
            <person name="Xiang M."/>
            <person name="Wang J."/>
            <person name="Wang Y."/>
            <person name="Zhang T."/>
            <person name="Xu B."/>
            <person name="Zheng H."/>
            <person name="Feng Z."/>
        </authorList>
    </citation>
    <scope>NUCLEOTIDE SEQUENCE [LARGE SCALE GENOMIC DNA]</scope>
    <source>
        <strain evidence="2">HuSjv2</strain>
        <tissue evidence="2">Worms</tissue>
    </source>
</reference>
<dbReference type="EMBL" id="SKCS01000076">
    <property type="protein sequence ID" value="TNN18438.1"/>
    <property type="molecule type" value="Genomic_DNA"/>
</dbReference>
<evidence type="ECO:0000313" key="2">
    <source>
        <dbReference type="EMBL" id="TNN18438.1"/>
    </source>
</evidence>
<feature type="compositionally biased region" description="Polar residues" evidence="1">
    <location>
        <begin position="133"/>
        <end position="145"/>
    </location>
</feature>
<feature type="region of interest" description="Disordered" evidence="1">
    <location>
        <begin position="133"/>
        <end position="155"/>
    </location>
</feature>
<evidence type="ECO:0000256" key="1">
    <source>
        <dbReference type="SAM" id="MobiDB-lite"/>
    </source>
</evidence>
<organism evidence="2 3">
    <name type="scientific">Schistosoma japonicum</name>
    <name type="common">Blood fluke</name>
    <dbReference type="NCBI Taxonomy" id="6182"/>
    <lineage>
        <taxon>Eukaryota</taxon>
        <taxon>Metazoa</taxon>
        <taxon>Spiralia</taxon>
        <taxon>Lophotrochozoa</taxon>
        <taxon>Platyhelminthes</taxon>
        <taxon>Trematoda</taxon>
        <taxon>Digenea</taxon>
        <taxon>Strigeidida</taxon>
        <taxon>Schistosomatoidea</taxon>
        <taxon>Schistosomatidae</taxon>
        <taxon>Schistosoma</taxon>
    </lineage>
</organism>
<dbReference type="OrthoDB" id="6248167at2759"/>
<sequence length="281" mass="32659">MLEPHSMESLNVDLSYSTDLHQKSKSILGPNEAHLTIESLQAEELQRQRLLFTINQRKHQSYPVKFHYDQLLVQLMKENGCLKVNNLIAPKSTLNQQSYQWNELPNPTLLINSMKCRQIRRIHDYNNHVQLTENSSYQSTDNEVNTKTLKKSRKSTKVSSPQSCYISTDKSSLSISSLNEEEIYEAQKKLDNLQGLFIQLKNQIDSSNTADNNQEIIPNKSIEQISEHNLSETKVRSTEDEKEKADEFDDFRNLPNYATFSVKKSHQFAVRNWLRSNFNHI</sequence>
<evidence type="ECO:0000313" key="3">
    <source>
        <dbReference type="Proteomes" id="UP000311919"/>
    </source>
</evidence>
<accession>A0A4Z2DPU7</accession>
<dbReference type="Proteomes" id="UP000311919">
    <property type="component" value="Unassembled WGS sequence"/>
</dbReference>
<proteinExistence type="predicted"/>
<protein>
    <submittedName>
        <fullName evidence="2">Uncharacterized protein</fullName>
    </submittedName>
</protein>